<keyword evidence="1" id="KW-0732">Signal</keyword>
<organism evidence="2 3">
    <name type="scientific">Micractinium conductrix</name>
    <dbReference type="NCBI Taxonomy" id="554055"/>
    <lineage>
        <taxon>Eukaryota</taxon>
        <taxon>Viridiplantae</taxon>
        <taxon>Chlorophyta</taxon>
        <taxon>core chlorophytes</taxon>
        <taxon>Trebouxiophyceae</taxon>
        <taxon>Chlorellales</taxon>
        <taxon>Chlorellaceae</taxon>
        <taxon>Chlorella clade</taxon>
        <taxon>Micractinium</taxon>
    </lineage>
</organism>
<keyword evidence="3" id="KW-1185">Reference proteome</keyword>
<accession>A0A2P6V808</accession>
<dbReference type="EMBL" id="LHPF02000021">
    <property type="protein sequence ID" value="PSC70221.1"/>
    <property type="molecule type" value="Genomic_DNA"/>
</dbReference>
<proteinExistence type="predicted"/>
<feature type="chain" id="PRO_5015170464" evidence="1">
    <location>
        <begin position="22"/>
        <end position="273"/>
    </location>
</feature>
<evidence type="ECO:0000313" key="2">
    <source>
        <dbReference type="EMBL" id="PSC70221.1"/>
    </source>
</evidence>
<reference evidence="2 3" key="1">
    <citation type="journal article" date="2018" name="Plant J.">
        <title>Genome sequences of Chlorella sorokiniana UTEX 1602 and Micractinium conductrix SAG 241.80: implications to maltose excretion by a green alga.</title>
        <authorList>
            <person name="Arriola M.B."/>
            <person name="Velmurugan N."/>
            <person name="Zhang Y."/>
            <person name="Plunkett M.H."/>
            <person name="Hondzo H."/>
            <person name="Barney B.M."/>
        </authorList>
    </citation>
    <scope>NUCLEOTIDE SEQUENCE [LARGE SCALE GENOMIC DNA]</scope>
    <source>
        <strain evidence="2 3">SAG 241.80</strain>
    </source>
</reference>
<evidence type="ECO:0000256" key="1">
    <source>
        <dbReference type="SAM" id="SignalP"/>
    </source>
</evidence>
<name>A0A2P6V808_9CHLO</name>
<dbReference type="STRING" id="554055.A0A2P6V808"/>
<feature type="signal peptide" evidence="1">
    <location>
        <begin position="1"/>
        <end position="21"/>
    </location>
</feature>
<dbReference type="InterPro" id="IPR011990">
    <property type="entry name" value="TPR-like_helical_dom_sf"/>
</dbReference>
<dbReference type="AlphaFoldDB" id="A0A2P6V808"/>
<comment type="caution">
    <text evidence="2">The sequence shown here is derived from an EMBL/GenBank/DDBJ whole genome shotgun (WGS) entry which is preliminary data.</text>
</comment>
<protein>
    <submittedName>
        <fullName evidence="2">Zinc ion-binding</fullName>
    </submittedName>
</protein>
<dbReference type="SUPFAM" id="SSF48452">
    <property type="entry name" value="TPR-like"/>
    <property type="match status" value="1"/>
</dbReference>
<dbReference type="OrthoDB" id="550101at2759"/>
<dbReference type="Gene3D" id="1.25.40.10">
    <property type="entry name" value="Tetratricopeptide repeat domain"/>
    <property type="match status" value="1"/>
</dbReference>
<dbReference type="Proteomes" id="UP000239649">
    <property type="component" value="Unassembled WGS sequence"/>
</dbReference>
<gene>
    <name evidence="2" type="ORF">C2E20_6262</name>
</gene>
<evidence type="ECO:0000313" key="3">
    <source>
        <dbReference type="Proteomes" id="UP000239649"/>
    </source>
</evidence>
<sequence length="273" mass="28003">MAGERSCAAFLLQLGLRSIAAGNTAAARARFEQCQAELEQQVEAGQQQQAAGAGTDNQPAGGSGPADVLLLCRLGAVRGCLGDCCRAEGDAEGTLAHYQESVRLLQAAGDDAEATQALSVALNKVGELRHLQGDLAAAAEQYAAALRLRRALLAARQRQWAGEGSGEPREGGSGAAAAAAGEEAGAGSEACCSAALDLAASCLKLSGARAGLGESGEAEALLTEAEALLQGLDAPGQLAAQPERLRRKQASLAQFAAMMQRQRQQQQVLDKRQ</sequence>